<keyword evidence="2" id="KW-0145">Chemotaxis</keyword>
<dbReference type="PROSITE" id="PS50885">
    <property type="entry name" value="HAMP"/>
    <property type="match status" value="1"/>
</dbReference>
<proteinExistence type="inferred from homology"/>
<dbReference type="Pfam" id="PF12729">
    <property type="entry name" value="4HB_MCP_1"/>
    <property type="match status" value="1"/>
</dbReference>
<evidence type="ECO:0000256" key="7">
    <source>
        <dbReference type="ARBA" id="ARBA00029447"/>
    </source>
</evidence>
<dbReference type="Proteomes" id="UP000243950">
    <property type="component" value="Unassembled WGS sequence"/>
</dbReference>
<dbReference type="PANTHER" id="PTHR32089">
    <property type="entry name" value="METHYL-ACCEPTING CHEMOTAXIS PROTEIN MCPB"/>
    <property type="match status" value="1"/>
</dbReference>
<evidence type="ECO:0000256" key="4">
    <source>
        <dbReference type="ARBA" id="ARBA00022989"/>
    </source>
</evidence>
<name>A0A1I1XHJ0_PSEOC</name>
<comment type="similarity">
    <text evidence="7">Belongs to the methyl-accepting chemotaxis (MCP) protein family.</text>
</comment>
<dbReference type="InterPro" id="IPR004089">
    <property type="entry name" value="MCPsignal_dom"/>
</dbReference>
<keyword evidence="3 9" id="KW-0812">Transmembrane</keyword>
<accession>A0A1I1XHJ0</accession>
<feature type="transmembrane region" description="Helical" evidence="9">
    <location>
        <begin position="12"/>
        <end position="33"/>
    </location>
</feature>
<evidence type="ECO:0000256" key="9">
    <source>
        <dbReference type="SAM" id="Phobius"/>
    </source>
</evidence>
<dbReference type="Gene3D" id="1.10.287.950">
    <property type="entry name" value="Methyl-accepting chemotaxis protein"/>
    <property type="match status" value="1"/>
</dbReference>
<keyword evidence="6 8" id="KW-0807">Transducer</keyword>
<dbReference type="GO" id="GO:0016020">
    <property type="term" value="C:membrane"/>
    <property type="evidence" value="ECO:0007669"/>
    <property type="project" value="UniProtKB-SubCell"/>
</dbReference>
<dbReference type="PANTHER" id="PTHR32089:SF120">
    <property type="entry name" value="METHYL-ACCEPTING CHEMOTAXIS PROTEIN TLPQ"/>
    <property type="match status" value="1"/>
</dbReference>
<dbReference type="Pfam" id="PF00015">
    <property type="entry name" value="MCPsignal"/>
    <property type="match status" value="1"/>
</dbReference>
<evidence type="ECO:0000256" key="2">
    <source>
        <dbReference type="ARBA" id="ARBA00022500"/>
    </source>
</evidence>
<dbReference type="InterPro" id="IPR003660">
    <property type="entry name" value="HAMP_dom"/>
</dbReference>
<evidence type="ECO:0000259" key="11">
    <source>
        <dbReference type="PROSITE" id="PS50885"/>
    </source>
</evidence>
<dbReference type="FunFam" id="1.10.287.950:FF:000001">
    <property type="entry name" value="Methyl-accepting chemotaxis sensory transducer"/>
    <property type="match status" value="1"/>
</dbReference>
<evidence type="ECO:0000256" key="1">
    <source>
        <dbReference type="ARBA" id="ARBA00004141"/>
    </source>
</evidence>
<keyword evidence="4 9" id="KW-1133">Transmembrane helix</keyword>
<keyword evidence="13" id="KW-1185">Reference proteome</keyword>
<dbReference type="GO" id="GO:0007165">
    <property type="term" value="P:signal transduction"/>
    <property type="evidence" value="ECO:0007669"/>
    <property type="project" value="UniProtKB-KW"/>
</dbReference>
<dbReference type="SUPFAM" id="SSF58104">
    <property type="entry name" value="Methyl-accepting chemotaxis protein (MCP) signaling domain"/>
    <property type="match status" value="1"/>
</dbReference>
<gene>
    <name evidence="12" type="ORF">SAMN05216372_10819</name>
</gene>
<evidence type="ECO:0000256" key="8">
    <source>
        <dbReference type="PROSITE-ProRule" id="PRU00284"/>
    </source>
</evidence>
<evidence type="ECO:0000256" key="6">
    <source>
        <dbReference type="ARBA" id="ARBA00023224"/>
    </source>
</evidence>
<feature type="domain" description="Methyl-accepting transducer" evidence="10">
    <location>
        <begin position="270"/>
        <end position="506"/>
    </location>
</feature>
<dbReference type="GO" id="GO:0004888">
    <property type="term" value="F:transmembrane signaling receptor activity"/>
    <property type="evidence" value="ECO:0007669"/>
    <property type="project" value="InterPro"/>
</dbReference>
<reference evidence="13" key="1">
    <citation type="submission" date="2016-10" db="EMBL/GenBank/DDBJ databases">
        <authorList>
            <person name="Varghese N."/>
            <person name="Submissions S."/>
        </authorList>
    </citation>
    <scope>NUCLEOTIDE SEQUENCE [LARGE SCALE GENOMIC DNA]</scope>
    <source>
        <strain evidence="13">JCM 2783</strain>
    </source>
</reference>
<dbReference type="SMART" id="SM00283">
    <property type="entry name" value="MA"/>
    <property type="match status" value="1"/>
</dbReference>
<evidence type="ECO:0000256" key="3">
    <source>
        <dbReference type="ARBA" id="ARBA00022692"/>
    </source>
</evidence>
<dbReference type="PRINTS" id="PR00260">
    <property type="entry name" value="CHEMTRNSDUCR"/>
</dbReference>
<keyword evidence="5 9" id="KW-0472">Membrane</keyword>
<protein>
    <submittedName>
        <fullName evidence="12">Methyl-accepting chemotaxis protein</fullName>
    </submittedName>
</protein>
<organism evidence="12 13">
    <name type="scientific">Pseudomonas straminea</name>
    <dbReference type="NCBI Taxonomy" id="47882"/>
    <lineage>
        <taxon>Bacteria</taxon>
        <taxon>Pseudomonadati</taxon>
        <taxon>Pseudomonadota</taxon>
        <taxon>Gammaproteobacteria</taxon>
        <taxon>Pseudomonadales</taxon>
        <taxon>Pseudomonadaceae</taxon>
        <taxon>Phytopseudomonas</taxon>
    </lineage>
</organism>
<evidence type="ECO:0000256" key="5">
    <source>
        <dbReference type="ARBA" id="ARBA00023136"/>
    </source>
</evidence>
<evidence type="ECO:0000313" key="12">
    <source>
        <dbReference type="EMBL" id="SFE06869.1"/>
    </source>
</evidence>
<dbReference type="Pfam" id="PF00672">
    <property type="entry name" value="HAMP"/>
    <property type="match status" value="1"/>
</dbReference>
<dbReference type="EMBL" id="FOMO01000008">
    <property type="protein sequence ID" value="SFE06869.1"/>
    <property type="molecule type" value="Genomic_DNA"/>
</dbReference>
<dbReference type="SMART" id="SM00304">
    <property type="entry name" value="HAMP"/>
    <property type="match status" value="1"/>
</dbReference>
<sequence>MMNSRSISIAPRAALGFSIIALLVFVLGGFALMQMSVMHQRSSEVEQNWVPSLNALSDVSEDILRLRAATLRLLLSEDQQQLQSGFATAQTLREGLQKAQSGYRKLVSSAEEEQQFQRFEMAEQAYLELQQQLTKYLEEGDRSAALSIVHSGLNQRADEMIAALNELIALNRAGAAAAAKASNEAYSVAQHGTLLAMALAAIATVILATMLTRSIVRPLADAVQVADSVAEGDLTVQIESEGNDEPARLLKALQSMQTRLHGTIGQIAQASSQLASAAEQLSTVTESSARNLHQQSLEIDQAATAVTQMSSAVEEVAHNAASASKSSQESDRVAKFGDERIRLTLSTITQLAENVGSTSSNVDVLANKINGISKVLDVIRSIAEQTNLLALNAAIEAARAGEAGRGFAVVADEVRALAHKTEQSTRQIEAMIGDIEVDTAKAVSSMDTCNDLAKQTQDVAHGAGSALQQIIESVANITERNLVIASATEEQTHVAREVDRNLVNIRDLSLQNSAGSEQASLASRALSDLALDLQGTVARFKV</sequence>
<feature type="domain" description="HAMP" evidence="11">
    <location>
        <begin position="213"/>
        <end position="265"/>
    </location>
</feature>
<evidence type="ECO:0000313" key="13">
    <source>
        <dbReference type="Proteomes" id="UP000243950"/>
    </source>
</evidence>
<dbReference type="InterPro" id="IPR024478">
    <property type="entry name" value="HlyB_4HB_MCP"/>
</dbReference>
<comment type="subcellular location">
    <subcellularLocation>
        <location evidence="1">Membrane</location>
        <topology evidence="1">Multi-pass membrane protein</topology>
    </subcellularLocation>
</comment>
<dbReference type="CDD" id="cd06225">
    <property type="entry name" value="HAMP"/>
    <property type="match status" value="1"/>
</dbReference>
<dbReference type="AlphaFoldDB" id="A0A1I1XHJ0"/>
<dbReference type="GO" id="GO:0006935">
    <property type="term" value="P:chemotaxis"/>
    <property type="evidence" value="ECO:0007669"/>
    <property type="project" value="UniProtKB-KW"/>
</dbReference>
<dbReference type="InterPro" id="IPR004090">
    <property type="entry name" value="Chemotax_Me-accpt_rcpt"/>
</dbReference>
<evidence type="ECO:0000259" key="10">
    <source>
        <dbReference type="PROSITE" id="PS50111"/>
    </source>
</evidence>
<dbReference type="PROSITE" id="PS50111">
    <property type="entry name" value="CHEMOTAXIS_TRANSDUC_2"/>
    <property type="match status" value="1"/>
</dbReference>